<evidence type="ECO:0000259" key="5">
    <source>
        <dbReference type="PROSITE" id="PS50850"/>
    </source>
</evidence>
<sequence length="482" mass="52283">MLPTSQRSSGDLSPSSTVIISDAHSGDFNKEKRQETEHQHHEDIEDSYDNNDDGGYGWIVVLGAFLGMFTVFGAMNSWGEDLWEENAAAGRSGGVILNFYVHHGQLEGMTTPKNTAFALSLIGATTSFVSGFFAPLVRVLEANWGFRRTILLGLCLISCGLVASGWAHQVWHLYLSQSLCFGLGYSIFFLVISKTVPEWFNRRRTTAMGIVMSSGGLGGLMFPFVITRLNETLGVSWTFRILGAAFFGINLLASFLVKPKPQKTLPSTTTLASVPSIKSFSSMVRFKLLKTNVNLSLWCIAAFLQVVYMNIPLYFLPSYATQLGLSTTQGSSLVSIAAGSTFIGRLVVGALADRIGNMNACMIFSTISGAACFCIWTIAYDYATLIGFAVVFGLFGGSYLTTMPPIVQSIVPEQFPEGLALVTFVTSPAYAGPSVASSLENISQWEPFLVYKVFCGSVCIASALLILALKTRIHGRHLLAKV</sequence>
<dbReference type="AlphaFoldDB" id="A0A077WCP5"/>
<reference evidence="6" key="1">
    <citation type="journal article" date="2014" name="Genome Announc.">
        <title>De novo whole-genome sequence and genome annotation of Lichtheimia ramosa.</title>
        <authorList>
            <person name="Linde J."/>
            <person name="Schwartze V."/>
            <person name="Binder U."/>
            <person name="Lass-Florl C."/>
            <person name="Voigt K."/>
            <person name="Horn F."/>
        </authorList>
    </citation>
    <scope>NUCLEOTIDE SEQUENCE</scope>
    <source>
        <strain evidence="6">JMRC FSU:6197</strain>
    </source>
</reference>
<feature type="transmembrane region" description="Helical" evidence="4">
    <location>
        <begin position="149"/>
        <end position="167"/>
    </location>
</feature>
<feature type="transmembrane region" description="Helical" evidence="4">
    <location>
        <begin position="295"/>
        <end position="316"/>
    </location>
</feature>
<feature type="transmembrane region" description="Helical" evidence="4">
    <location>
        <begin position="56"/>
        <end position="75"/>
    </location>
</feature>
<feature type="transmembrane region" description="Helical" evidence="4">
    <location>
        <begin position="173"/>
        <end position="193"/>
    </location>
</feature>
<feature type="transmembrane region" description="Helical" evidence="4">
    <location>
        <begin position="205"/>
        <end position="225"/>
    </location>
</feature>
<feature type="transmembrane region" description="Helical" evidence="4">
    <location>
        <begin position="328"/>
        <end position="348"/>
    </location>
</feature>
<gene>
    <name evidence="6" type="ORF">LRAMOSA06898</name>
</gene>
<feature type="transmembrane region" description="Helical" evidence="4">
    <location>
        <begin position="237"/>
        <end position="257"/>
    </location>
</feature>
<accession>A0A077WCP5</accession>
<evidence type="ECO:0000256" key="1">
    <source>
        <dbReference type="ARBA" id="ARBA00004141"/>
    </source>
</evidence>
<dbReference type="SUPFAM" id="SSF103473">
    <property type="entry name" value="MFS general substrate transporter"/>
    <property type="match status" value="1"/>
</dbReference>
<evidence type="ECO:0000256" key="2">
    <source>
        <dbReference type="ARBA" id="ARBA00006727"/>
    </source>
</evidence>
<evidence type="ECO:0000256" key="3">
    <source>
        <dbReference type="SAM" id="MobiDB-lite"/>
    </source>
</evidence>
<protein>
    <recommendedName>
        <fullName evidence="5">Major facilitator superfamily (MFS) profile domain-containing protein</fullName>
    </recommendedName>
</protein>
<dbReference type="Pfam" id="PF07690">
    <property type="entry name" value="MFS_1"/>
    <property type="match status" value="1"/>
</dbReference>
<evidence type="ECO:0000313" key="6">
    <source>
        <dbReference type="EMBL" id="CDS03943.1"/>
    </source>
</evidence>
<comment type="similarity">
    <text evidence="2">Belongs to the major facilitator superfamily. Monocarboxylate porter (TC 2.A.1.13) family.</text>
</comment>
<dbReference type="InterPro" id="IPR011701">
    <property type="entry name" value="MFS"/>
</dbReference>
<feature type="region of interest" description="Disordered" evidence="3">
    <location>
        <begin position="26"/>
        <end position="48"/>
    </location>
</feature>
<dbReference type="InterPro" id="IPR050327">
    <property type="entry name" value="Proton-linked_MCT"/>
</dbReference>
<proteinExistence type="inferred from homology"/>
<comment type="subcellular location">
    <subcellularLocation>
        <location evidence="1">Membrane</location>
        <topology evidence="1">Multi-pass membrane protein</topology>
    </subcellularLocation>
</comment>
<keyword evidence="4" id="KW-0472">Membrane</keyword>
<dbReference type="InterPro" id="IPR036259">
    <property type="entry name" value="MFS_trans_sf"/>
</dbReference>
<dbReference type="EMBL" id="LK023314">
    <property type="protein sequence ID" value="CDS03943.1"/>
    <property type="molecule type" value="Genomic_DNA"/>
</dbReference>
<feature type="compositionally biased region" description="Basic and acidic residues" evidence="3">
    <location>
        <begin position="26"/>
        <end position="43"/>
    </location>
</feature>
<dbReference type="Gene3D" id="1.20.1250.20">
    <property type="entry name" value="MFS general substrate transporter like domains"/>
    <property type="match status" value="2"/>
</dbReference>
<dbReference type="GO" id="GO:0016020">
    <property type="term" value="C:membrane"/>
    <property type="evidence" value="ECO:0007669"/>
    <property type="project" value="UniProtKB-SubCell"/>
</dbReference>
<feature type="transmembrane region" description="Helical" evidence="4">
    <location>
        <begin position="448"/>
        <end position="469"/>
    </location>
</feature>
<dbReference type="PANTHER" id="PTHR11360:SF315">
    <property type="entry name" value="TRANSPORTER MCH2-RELATED"/>
    <property type="match status" value="1"/>
</dbReference>
<feature type="domain" description="Major facilitator superfamily (MFS) profile" evidence="5">
    <location>
        <begin position="56"/>
        <end position="474"/>
    </location>
</feature>
<dbReference type="PANTHER" id="PTHR11360">
    <property type="entry name" value="MONOCARBOXYLATE TRANSPORTER"/>
    <property type="match status" value="1"/>
</dbReference>
<keyword evidence="4" id="KW-1133">Transmembrane helix</keyword>
<dbReference type="PROSITE" id="PS50850">
    <property type="entry name" value="MFS"/>
    <property type="match status" value="1"/>
</dbReference>
<keyword evidence="4" id="KW-0812">Transmembrane</keyword>
<dbReference type="InterPro" id="IPR020846">
    <property type="entry name" value="MFS_dom"/>
</dbReference>
<dbReference type="OrthoDB" id="6499973at2759"/>
<organism evidence="6">
    <name type="scientific">Lichtheimia ramosa</name>
    <dbReference type="NCBI Taxonomy" id="688394"/>
    <lineage>
        <taxon>Eukaryota</taxon>
        <taxon>Fungi</taxon>
        <taxon>Fungi incertae sedis</taxon>
        <taxon>Mucoromycota</taxon>
        <taxon>Mucoromycotina</taxon>
        <taxon>Mucoromycetes</taxon>
        <taxon>Mucorales</taxon>
        <taxon>Lichtheimiaceae</taxon>
        <taxon>Lichtheimia</taxon>
    </lineage>
</organism>
<name>A0A077WCP5_9FUNG</name>
<feature type="transmembrane region" description="Helical" evidence="4">
    <location>
        <begin position="116"/>
        <end position="137"/>
    </location>
</feature>
<dbReference type="GO" id="GO:0022857">
    <property type="term" value="F:transmembrane transporter activity"/>
    <property type="evidence" value="ECO:0007669"/>
    <property type="project" value="InterPro"/>
</dbReference>
<evidence type="ECO:0000256" key="4">
    <source>
        <dbReference type="SAM" id="Phobius"/>
    </source>
</evidence>